<reference evidence="2" key="1">
    <citation type="submission" date="2017-10" db="EMBL/GenBank/DDBJ databases">
        <authorList>
            <person name="Regsiter A."/>
            <person name="William W."/>
        </authorList>
    </citation>
    <scope>NUCLEOTIDE SEQUENCE [LARGE SCALE GENOMIC DNA]</scope>
</reference>
<name>A0A2N9AHC2_METEX</name>
<evidence type="ECO:0000313" key="1">
    <source>
        <dbReference type="EMBL" id="SOR26751.1"/>
    </source>
</evidence>
<gene>
    <name evidence="1" type="ORF">TK0001_0149</name>
</gene>
<sequence length="23" mass="2614">MRQARLISCNSTDNLAPMTTYNI</sequence>
<dbReference type="AlphaFoldDB" id="A0A2N9AHC2"/>
<proteinExistence type="predicted"/>
<dbReference type="EMBL" id="LT962688">
    <property type="protein sequence ID" value="SOR26751.1"/>
    <property type="molecule type" value="Genomic_DNA"/>
</dbReference>
<accession>A0A2N9AHC2</accession>
<dbReference type="Proteomes" id="UP000233769">
    <property type="component" value="Chromosome tk0001"/>
</dbReference>
<protein>
    <submittedName>
        <fullName evidence="1">Uncharacterized protein</fullName>
    </submittedName>
</protein>
<evidence type="ECO:0000313" key="2">
    <source>
        <dbReference type="Proteomes" id="UP000233769"/>
    </source>
</evidence>
<organism evidence="1 2">
    <name type="scientific">Methylorubrum extorquens</name>
    <name type="common">Methylobacterium dichloromethanicum</name>
    <name type="synonym">Methylobacterium extorquens</name>
    <dbReference type="NCBI Taxonomy" id="408"/>
    <lineage>
        <taxon>Bacteria</taxon>
        <taxon>Pseudomonadati</taxon>
        <taxon>Pseudomonadota</taxon>
        <taxon>Alphaproteobacteria</taxon>
        <taxon>Hyphomicrobiales</taxon>
        <taxon>Methylobacteriaceae</taxon>
        <taxon>Methylorubrum</taxon>
    </lineage>
</organism>